<sequence length="360" mass="35579">MRGWSNTCTSNWSAGSCCSGCSGGEVTATGAASTGTAASVTVPTTPFVLAAAGAAAAVVAVPLGLVIGAGFLVPGAGETALVVDFLAATPFCCTFRTEGEVAPAVAAFGASEVRVVVVVLPAAVEDDAVFEAVVLASSNGFLAAAVVLLLLVLPAKPLPAVALVLVAAPVRGTVLLVVVLVVLVAAPSVAEVPFVSELWKKISFNTFAIKTNVLEAVGRNVALHSYLSCNGTDALDTALEGREVTVRVVVLLAVDKRELGFGAAPALPVVGLALAAFVVLDAVVAVFVVLVAEAALVRAAATDDAVVLVAGAAFAASVDGLPVVVRAAAGPLDEFCDACGSLLSTLAAGSWEESSPGSGS</sequence>
<dbReference type="PROSITE" id="PS51257">
    <property type="entry name" value="PROKAR_LIPOPROTEIN"/>
    <property type="match status" value="1"/>
</dbReference>
<keyword evidence="1" id="KW-0812">Transmembrane</keyword>
<dbReference type="Proteomes" id="UP000075882">
    <property type="component" value="Unassembled WGS sequence"/>
</dbReference>
<accession>A0A8W7Q388</accession>
<dbReference type="EnsemblMetazoa" id="ACOM042140-RA">
    <property type="protein sequence ID" value="ACOM042140-PA.1"/>
    <property type="gene ID" value="ACOM042140"/>
</dbReference>
<feature type="transmembrane region" description="Helical" evidence="1">
    <location>
        <begin position="160"/>
        <end position="186"/>
    </location>
</feature>
<keyword evidence="1" id="KW-0472">Membrane</keyword>
<organism evidence="2">
    <name type="scientific">Anopheles coluzzii</name>
    <name type="common">African malaria mosquito</name>
    <dbReference type="NCBI Taxonomy" id="1518534"/>
    <lineage>
        <taxon>Eukaryota</taxon>
        <taxon>Metazoa</taxon>
        <taxon>Ecdysozoa</taxon>
        <taxon>Arthropoda</taxon>
        <taxon>Hexapoda</taxon>
        <taxon>Insecta</taxon>
        <taxon>Pterygota</taxon>
        <taxon>Neoptera</taxon>
        <taxon>Endopterygota</taxon>
        <taxon>Diptera</taxon>
        <taxon>Nematocera</taxon>
        <taxon>Culicoidea</taxon>
        <taxon>Culicidae</taxon>
        <taxon>Anophelinae</taxon>
        <taxon>Anopheles</taxon>
    </lineage>
</organism>
<name>A0A8W7Q388_ANOCL</name>
<proteinExistence type="predicted"/>
<reference evidence="2" key="1">
    <citation type="submission" date="2022-08" db="UniProtKB">
        <authorList>
            <consortium name="EnsemblMetazoa"/>
        </authorList>
    </citation>
    <scope>IDENTIFICATION</scope>
</reference>
<feature type="transmembrane region" description="Helical" evidence="1">
    <location>
        <begin position="266"/>
        <end position="292"/>
    </location>
</feature>
<dbReference type="AlphaFoldDB" id="A0A8W7Q388"/>
<protein>
    <submittedName>
        <fullName evidence="2">Uncharacterized protein</fullName>
    </submittedName>
</protein>
<feature type="transmembrane region" description="Helical" evidence="1">
    <location>
        <begin position="47"/>
        <end position="73"/>
    </location>
</feature>
<keyword evidence="1" id="KW-1133">Transmembrane helix</keyword>
<evidence type="ECO:0000313" key="2">
    <source>
        <dbReference type="EnsemblMetazoa" id="ACOM042140-PA.1"/>
    </source>
</evidence>
<evidence type="ECO:0000256" key="1">
    <source>
        <dbReference type="SAM" id="Phobius"/>
    </source>
</evidence>